<organism evidence="2 3">
    <name type="scientific">Actibacterium pelagium</name>
    <dbReference type="NCBI Taxonomy" id="2029103"/>
    <lineage>
        <taxon>Bacteria</taxon>
        <taxon>Pseudomonadati</taxon>
        <taxon>Pseudomonadota</taxon>
        <taxon>Alphaproteobacteria</taxon>
        <taxon>Rhodobacterales</taxon>
        <taxon>Roseobacteraceae</taxon>
        <taxon>Actibacterium</taxon>
    </lineage>
</organism>
<evidence type="ECO:0000313" key="3">
    <source>
        <dbReference type="Proteomes" id="UP000606730"/>
    </source>
</evidence>
<reference evidence="2" key="2">
    <citation type="submission" date="2020-09" db="EMBL/GenBank/DDBJ databases">
        <authorList>
            <person name="Sun Q."/>
            <person name="Zhou Y."/>
        </authorList>
    </citation>
    <scope>NUCLEOTIDE SEQUENCE</scope>
    <source>
        <strain evidence="2">CGMCC 1.16012</strain>
    </source>
</reference>
<comment type="caution">
    <text evidence="2">The sequence shown here is derived from an EMBL/GenBank/DDBJ whole genome shotgun (WGS) entry which is preliminary data.</text>
</comment>
<dbReference type="AlphaFoldDB" id="A0A917ADC4"/>
<reference evidence="2" key="1">
    <citation type="journal article" date="2014" name="Int. J. Syst. Evol. Microbiol.">
        <title>Complete genome sequence of Corynebacterium casei LMG S-19264T (=DSM 44701T), isolated from a smear-ripened cheese.</title>
        <authorList>
            <consortium name="US DOE Joint Genome Institute (JGI-PGF)"/>
            <person name="Walter F."/>
            <person name="Albersmeier A."/>
            <person name="Kalinowski J."/>
            <person name="Ruckert C."/>
        </authorList>
    </citation>
    <scope>NUCLEOTIDE SEQUENCE</scope>
    <source>
        <strain evidence="2">CGMCC 1.16012</strain>
    </source>
</reference>
<proteinExistence type="predicted"/>
<evidence type="ECO:0000313" key="2">
    <source>
        <dbReference type="EMBL" id="GGE44614.1"/>
    </source>
</evidence>
<sequence length="51" mass="5929">MHTDQKTPELPNQASNNSITNPSHMDASRQRDRREVDTPKCPSRFQDWASF</sequence>
<feature type="compositionally biased region" description="Basic and acidic residues" evidence="1">
    <location>
        <begin position="26"/>
        <end position="38"/>
    </location>
</feature>
<gene>
    <name evidence="2" type="ORF">GCM10011517_10320</name>
</gene>
<protein>
    <submittedName>
        <fullName evidence="2">Uncharacterized protein</fullName>
    </submittedName>
</protein>
<dbReference type="EMBL" id="BMKN01000001">
    <property type="protein sequence ID" value="GGE44614.1"/>
    <property type="molecule type" value="Genomic_DNA"/>
</dbReference>
<accession>A0A917ADC4</accession>
<keyword evidence="3" id="KW-1185">Reference proteome</keyword>
<dbReference type="RefSeq" id="WP_158221904.1">
    <property type="nucleotide sequence ID" value="NZ_BMKN01000001.1"/>
</dbReference>
<evidence type="ECO:0000256" key="1">
    <source>
        <dbReference type="SAM" id="MobiDB-lite"/>
    </source>
</evidence>
<name>A0A917ADC4_9RHOB</name>
<dbReference type="Proteomes" id="UP000606730">
    <property type="component" value="Unassembled WGS sequence"/>
</dbReference>
<feature type="compositionally biased region" description="Polar residues" evidence="1">
    <location>
        <begin position="10"/>
        <end position="23"/>
    </location>
</feature>
<feature type="region of interest" description="Disordered" evidence="1">
    <location>
        <begin position="1"/>
        <end position="51"/>
    </location>
</feature>